<dbReference type="PROSITE" id="PS01129">
    <property type="entry name" value="PSI_RLU"/>
    <property type="match status" value="1"/>
</dbReference>
<dbReference type="GO" id="GO:0160141">
    <property type="term" value="F:23S rRNA pseudouridine(955/2504/2580) synthase activity"/>
    <property type="evidence" value="ECO:0007669"/>
    <property type="project" value="UniProtKB-EC"/>
</dbReference>
<evidence type="ECO:0000256" key="5">
    <source>
        <dbReference type="ARBA" id="ARBA00022552"/>
    </source>
</evidence>
<dbReference type="InterPro" id="IPR006145">
    <property type="entry name" value="PsdUridine_synth_RsuA/RluA"/>
</dbReference>
<protein>
    <recommendedName>
        <fullName evidence="10">Pseudouridine synthase</fullName>
        <ecNumber evidence="10">5.4.99.-</ecNumber>
    </recommendedName>
</protein>
<dbReference type="Pfam" id="PF00849">
    <property type="entry name" value="PseudoU_synth_2"/>
    <property type="match status" value="1"/>
</dbReference>
<dbReference type="Gene3D" id="3.10.290.10">
    <property type="entry name" value="RNA-binding S4 domain"/>
    <property type="match status" value="1"/>
</dbReference>
<evidence type="ECO:0000256" key="1">
    <source>
        <dbReference type="ARBA" id="ARBA00000073"/>
    </source>
</evidence>
<comment type="caution">
    <text evidence="12">The sequence shown here is derived from an EMBL/GenBank/DDBJ whole genome shotgun (WGS) entry which is preliminary data.</text>
</comment>
<dbReference type="InterPro" id="IPR006224">
    <property type="entry name" value="PsdUridine_synth_RluA-like_CS"/>
</dbReference>
<dbReference type="EMBL" id="QFNY01000304">
    <property type="protein sequence ID" value="PZO98288.1"/>
    <property type="molecule type" value="Genomic_DNA"/>
</dbReference>
<dbReference type="Proteomes" id="UP000249451">
    <property type="component" value="Unassembled WGS sequence"/>
</dbReference>
<dbReference type="SMART" id="SM00363">
    <property type="entry name" value="S4"/>
    <property type="match status" value="1"/>
</dbReference>
<dbReference type="PANTHER" id="PTHR21600:SF92">
    <property type="entry name" value="RIBOSOMAL LARGE SUBUNIT PSEUDOURIDINE SYNTHASE C"/>
    <property type="match status" value="1"/>
</dbReference>
<comment type="catalytic activity">
    <reaction evidence="1 10">
        <text>a uridine in RNA = a pseudouridine in RNA</text>
        <dbReference type="Rhea" id="RHEA:48348"/>
        <dbReference type="Rhea" id="RHEA-COMP:12068"/>
        <dbReference type="Rhea" id="RHEA-COMP:12069"/>
        <dbReference type="ChEBI" id="CHEBI:65314"/>
        <dbReference type="ChEBI" id="CHEBI:65315"/>
    </reaction>
</comment>
<reference evidence="12 13" key="1">
    <citation type="submission" date="2017-11" db="EMBL/GenBank/DDBJ databases">
        <title>Infants hospitalized years apart are colonized by the same room-sourced microbial strains.</title>
        <authorList>
            <person name="Brooks B."/>
            <person name="Olm M.R."/>
            <person name="Firek B.A."/>
            <person name="Baker R."/>
            <person name="Thomas B.C."/>
            <person name="Morowitz M.J."/>
            <person name="Banfield J.F."/>
        </authorList>
    </citation>
    <scope>NUCLEOTIDE SEQUENCE [LARGE SCALE GENOMIC DNA]</scope>
    <source>
        <strain evidence="12">S2_012_000_R3_87</strain>
    </source>
</reference>
<proteinExistence type="inferred from homology"/>
<evidence type="ECO:0000256" key="6">
    <source>
        <dbReference type="ARBA" id="ARBA00022884"/>
    </source>
</evidence>
<feature type="active site" evidence="8">
    <location>
        <position position="145"/>
    </location>
</feature>
<dbReference type="NCBIfam" id="TIGR00005">
    <property type="entry name" value="rluA_subfam"/>
    <property type="match status" value="1"/>
</dbReference>
<dbReference type="GO" id="GO:0003723">
    <property type="term" value="F:RNA binding"/>
    <property type="evidence" value="ECO:0007669"/>
    <property type="project" value="UniProtKB-KW"/>
</dbReference>
<evidence type="ECO:0000256" key="4">
    <source>
        <dbReference type="ARBA" id="ARBA00010876"/>
    </source>
</evidence>
<dbReference type="PROSITE" id="PS50889">
    <property type="entry name" value="S4"/>
    <property type="match status" value="1"/>
</dbReference>
<organism evidence="12 13">
    <name type="scientific">Corynebacterium urealyticum</name>
    <dbReference type="NCBI Taxonomy" id="43771"/>
    <lineage>
        <taxon>Bacteria</taxon>
        <taxon>Bacillati</taxon>
        <taxon>Actinomycetota</taxon>
        <taxon>Actinomycetes</taxon>
        <taxon>Mycobacteriales</taxon>
        <taxon>Corynebacteriaceae</taxon>
        <taxon>Corynebacterium</taxon>
    </lineage>
</organism>
<keyword evidence="7 10" id="KW-0413">Isomerase</keyword>
<evidence type="ECO:0000313" key="13">
    <source>
        <dbReference type="Proteomes" id="UP000249451"/>
    </source>
</evidence>
<evidence type="ECO:0000313" key="12">
    <source>
        <dbReference type="EMBL" id="PZO98288.1"/>
    </source>
</evidence>
<dbReference type="InterPro" id="IPR050188">
    <property type="entry name" value="RluA_PseudoU_synthase"/>
</dbReference>
<comment type="function">
    <text evidence="3">Responsible for synthesis of pseudouridine from uracil at positions 955, 2504 and 2580 in 23S ribosomal RNA.</text>
</comment>
<gene>
    <name evidence="12" type="ORF">DI609_11055</name>
</gene>
<dbReference type="InterPro" id="IPR006225">
    <property type="entry name" value="PsdUridine_synth_RluC/D"/>
</dbReference>
<sequence length="313" mass="34532">MKHSEPQTLIVSDSQADRRLDKYIRSQVKGVPATVLFRMMRTKQITVNGAKCKPDQRTIAGDKVHLPALEVAEAKPKPAGERKAAEQLARRLSRHIVFEDDDLLIVNKPANIAVHVGSGVKAGVIEALRVLRPEDKELELAHRLDKETSGLLIVAKNSKMLRHLQGLLREGGEDIQRYYLAVVGGAVKKSGKQPRRIDAPLRKTGAATVVDRRAGQAAETKLWVKKPWGRAGTLVEAQLLTGRKHQIRVHLQHLGHPIIGDSRYGDKAANQTAAEKGVRMLMLHASRLVIPLPGGEELDVRAPMPPAWNKLRG</sequence>
<evidence type="ECO:0000256" key="2">
    <source>
        <dbReference type="ARBA" id="ARBA00000381"/>
    </source>
</evidence>
<dbReference type="SUPFAM" id="SSF55120">
    <property type="entry name" value="Pseudouridine synthase"/>
    <property type="match status" value="1"/>
</dbReference>
<dbReference type="PANTHER" id="PTHR21600">
    <property type="entry name" value="MITOCHONDRIAL RNA PSEUDOURIDINE SYNTHASE"/>
    <property type="match status" value="1"/>
</dbReference>
<dbReference type="InterPro" id="IPR002942">
    <property type="entry name" value="S4_RNA-bd"/>
</dbReference>
<dbReference type="Gene3D" id="3.30.2350.10">
    <property type="entry name" value="Pseudouridine synthase"/>
    <property type="match status" value="1"/>
</dbReference>
<dbReference type="GO" id="GO:0000455">
    <property type="term" value="P:enzyme-directed rRNA pseudouridine synthesis"/>
    <property type="evidence" value="ECO:0007669"/>
    <property type="project" value="UniProtKB-ARBA"/>
</dbReference>
<dbReference type="CDD" id="cd02869">
    <property type="entry name" value="PseudoU_synth_RluA_like"/>
    <property type="match status" value="1"/>
</dbReference>
<dbReference type="InterPro" id="IPR020103">
    <property type="entry name" value="PsdUridine_synth_cat_dom_sf"/>
</dbReference>
<evidence type="ECO:0000256" key="3">
    <source>
        <dbReference type="ARBA" id="ARBA00002876"/>
    </source>
</evidence>
<comment type="catalytic activity">
    <reaction evidence="2">
        <text>uridine(955/2504/2580) in 23S rRNA = pseudouridine(955/2504/2580) in 23S rRNA</text>
        <dbReference type="Rhea" id="RHEA:42528"/>
        <dbReference type="Rhea" id="RHEA-COMP:10099"/>
        <dbReference type="Rhea" id="RHEA-COMP:10100"/>
        <dbReference type="ChEBI" id="CHEBI:65314"/>
        <dbReference type="ChEBI" id="CHEBI:65315"/>
        <dbReference type="EC" id="5.4.99.24"/>
    </reaction>
</comment>
<accession>A0A2W5CWD8</accession>
<keyword evidence="5" id="KW-0698">rRNA processing</keyword>
<comment type="similarity">
    <text evidence="4 10">Belongs to the pseudouridine synthase RluA family.</text>
</comment>
<evidence type="ECO:0000259" key="11">
    <source>
        <dbReference type="SMART" id="SM00363"/>
    </source>
</evidence>
<evidence type="ECO:0000256" key="8">
    <source>
        <dbReference type="PIRSR" id="PIRSR606225-1"/>
    </source>
</evidence>
<evidence type="ECO:0000256" key="7">
    <source>
        <dbReference type="ARBA" id="ARBA00023235"/>
    </source>
</evidence>
<dbReference type="InterPro" id="IPR036986">
    <property type="entry name" value="S4_RNA-bd_sf"/>
</dbReference>
<dbReference type="EC" id="5.4.99.-" evidence="10"/>
<dbReference type="AlphaFoldDB" id="A0A2W5CWD8"/>
<keyword evidence="6 9" id="KW-0694">RNA-binding</keyword>
<name>A0A2W5CWD8_9CORY</name>
<evidence type="ECO:0000256" key="10">
    <source>
        <dbReference type="RuleBase" id="RU362028"/>
    </source>
</evidence>
<feature type="domain" description="RNA-binding S4" evidence="11">
    <location>
        <begin position="18"/>
        <end position="77"/>
    </location>
</feature>
<evidence type="ECO:0000256" key="9">
    <source>
        <dbReference type="PROSITE-ProRule" id="PRU00182"/>
    </source>
</evidence>